<reference evidence="1" key="1">
    <citation type="submission" date="2021-06" db="EMBL/GenBank/DDBJ databases">
        <authorList>
            <person name="Kallberg Y."/>
            <person name="Tangrot J."/>
            <person name="Rosling A."/>
        </authorList>
    </citation>
    <scope>NUCLEOTIDE SEQUENCE</scope>
    <source>
        <strain evidence="1">CL356</strain>
    </source>
</reference>
<accession>A0ACA9M1E8</accession>
<keyword evidence="2" id="KW-1185">Reference proteome</keyword>
<dbReference type="EMBL" id="CAJVPT010009430">
    <property type="protein sequence ID" value="CAG8561554.1"/>
    <property type="molecule type" value="Genomic_DNA"/>
</dbReference>
<name>A0ACA9M1E8_9GLOM</name>
<sequence>MAIFPHYYVNSPDVRDPASLQVFTPPLSGKSRRYPHLGLLPHEGEAHDGCLGIGQNRVPLIDQNEGNEGKIDQEKVPTGYPLPNNFPVPQTRKFRFPTVLRMLVLPLVFLSFAELLYEGVVDRRFCRSGRDERVEKDLRARGTHLLTASTILELATELSLIVYPTSSSSPPPVPQPQILPTTYKMGRVLLTGASEFIAAHVLDEFLKNGHLVRFTVRTLEKADQTLQANMKYKDQLEGAYDVALQDKSLDGGTRGILEAIVRSGPGQVETKLYSGSYLCHPKTLHTERTV</sequence>
<dbReference type="Proteomes" id="UP000789525">
    <property type="component" value="Unassembled WGS sequence"/>
</dbReference>
<proteinExistence type="predicted"/>
<evidence type="ECO:0000313" key="2">
    <source>
        <dbReference type="Proteomes" id="UP000789525"/>
    </source>
</evidence>
<protein>
    <submittedName>
        <fullName evidence="1">2123_t:CDS:1</fullName>
    </submittedName>
</protein>
<comment type="caution">
    <text evidence="1">The sequence shown here is derived from an EMBL/GenBank/DDBJ whole genome shotgun (WGS) entry which is preliminary data.</text>
</comment>
<gene>
    <name evidence="1" type="ORF">ACOLOM_LOCUS5255</name>
</gene>
<organism evidence="1 2">
    <name type="scientific">Acaulospora colombiana</name>
    <dbReference type="NCBI Taxonomy" id="27376"/>
    <lineage>
        <taxon>Eukaryota</taxon>
        <taxon>Fungi</taxon>
        <taxon>Fungi incertae sedis</taxon>
        <taxon>Mucoromycota</taxon>
        <taxon>Glomeromycotina</taxon>
        <taxon>Glomeromycetes</taxon>
        <taxon>Diversisporales</taxon>
        <taxon>Acaulosporaceae</taxon>
        <taxon>Acaulospora</taxon>
    </lineage>
</organism>
<evidence type="ECO:0000313" key="1">
    <source>
        <dbReference type="EMBL" id="CAG8561554.1"/>
    </source>
</evidence>